<accession>A0AA39YS55</accession>
<name>A0AA39YS55_9PEZI</name>
<dbReference type="SUPFAM" id="SSF51695">
    <property type="entry name" value="PLC-like phosphodiesterases"/>
    <property type="match status" value="1"/>
</dbReference>
<gene>
    <name evidence="1" type="ORF">B0T16DRAFT_314418</name>
</gene>
<organism evidence="1 2">
    <name type="scientific">Cercophora newfieldiana</name>
    <dbReference type="NCBI Taxonomy" id="92897"/>
    <lineage>
        <taxon>Eukaryota</taxon>
        <taxon>Fungi</taxon>
        <taxon>Dikarya</taxon>
        <taxon>Ascomycota</taxon>
        <taxon>Pezizomycotina</taxon>
        <taxon>Sordariomycetes</taxon>
        <taxon>Sordariomycetidae</taxon>
        <taxon>Sordariales</taxon>
        <taxon>Lasiosphaeriaceae</taxon>
        <taxon>Cercophora</taxon>
    </lineage>
</organism>
<dbReference type="Gene3D" id="3.20.20.190">
    <property type="entry name" value="Phosphatidylinositol (PI) phosphodiesterase"/>
    <property type="match status" value="1"/>
</dbReference>
<dbReference type="GO" id="GO:0008081">
    <property type="term" value="F:phosphoric diester hydrolase activity"/>
    <property type="evidence" value="ECO:0007669"/>
    <property type="project" value="InterPro"/>
</dbReference>
<dbReference type="GO" id="GO:0006629">
    <property type="term" value="P:lipid metabolic process"/>
    <property type="evidence" value="ECO:0007669"/>
    <property type="project" value="InterPro"/>
</dbReference>
<keyword evidence="2" id="KW-1185">Reference proteome</keyword>
<dbReference type="PANTHER" id="PTHR13593:SF146">
    <property type="entry name" value="PLC-LIKE PHOSPHODIESTERASE"/>
    <property type="match status" value="1"/>
</dbReference>
<dbReference type="InterPro" id="IPR051057">
    <property type="entry name" value="PI-PLC_domain"/>
</dbReference>
<dbReference type="AlphaFoldDB" id="A0AA39YS55"/>
<dbReference type="PANTHER" id="PTHR13593">
    <property type="match status" value="1"/>
</dbReference>
<sequence>MPSKGVHVFTYIAVPGVVIEVSVPKQTIRIDQNQFWNGSLEVETRNIDSFFNKTGRFTFKVFRNNNLVTEQWVEVNAITGNASGGTMDSIASTPAVFNGPDAIVTYGLYEAGAGREGLPNRHQCYITVTPNYGDWMGRVAPPGSPQENKPFGRLVMPSAHDVGMNSMQSSEAVLKKLGGAIVGTMIHDDKLLARITDAVSGPAIKLIAPNIIYSLAITQKDSLDAMLQIGARYFEFRPAHCHKAIIPSGALPDRLYFQHAAIPGMDYGAFLQGCVSFLMAHPNEIIVVQLRWDGVPAECARPSDQEQRQYLDEALKKANGQIVIGSLEDMHRSTIGQLRRDKKRLIMMVNVDSLSTYTDEGNATLNGDSIVAAFPKILTPDNQRGKAFINIQCQATATNIPKAVVVSILEAGTTTSCILATKGIADSKTLPWCRDNVLSTCGTELMVALMNDFLDGATADVAVQLSKKRLEK</sequence>
<protein>
    <submittedName>
        <fullName evidence="1">PLC-like phosphodiesterase</fullName>
    </submittedName>
</protein>
<proteinExistence type="predicted"/>
<reference evidence="1" key="1">
    <citation type="submission" date="2023-06" db="EMBL/GenBank/DDBJ databases">
        <title>Genome-scale phylogeny and comparative genomics of the fungal order Sordariales.</title>
        <authorList>
            <consortium name="Lawrence Berkeley National Laboratory"/>
            <person name="Hensen N."/>
            <person name="Bonometti L."/>
            <person name="Westerberg I."/>
            <person name="Brannstrom I.O."/>
            <person name="Guillou S."/>
            <person name="Cros-Aarteil S."/>
            <person name="Calhoun S."/>
            <person name="Haridas S."/>
            <person name="Kuo A."/>
            <person name="Mondo S."/>
            <person name="Pangilinan J."/>
            <person name="Riley R."/>
            <person name="Labutti K."/>
            <person name="Andreopoulos B."/>
            <person name="Lipzen A."/>
            <person name="Chen C."/>
            <person name="Yanf M."/>
            <person name="Daum C."/>
            <person name="Ng V."/>
            <person name="Clum A."/>
            <person name="Steindorff A."/>
            <person name="Ohm R."/>
            <person name="Martin F."/>
            <person name="Silar P."/>
            <person name="Natvig D."/>
            <person name="Lalanne C."/>
            <person name="Gautier V."/>
            <person name="Ament-Velasquez S.L."/>
            <person name="Kruys A."/>
            <person name="Hutchinson M.I."/>
            <person name="Powell A.J."/>
            <person name="Barry K."/>
            <person name="Miller A.N."/>
            <person name="Grigoriev I.V."/>
            <person name="Debuchy R."/>
            <person name="Gladieux P."/>
            <person name="Thoren M.H."/>
            <person name="Johannesson H."/>
        </authorList>
    </citation>
    <scope>NUCLEOTIDE SEQUENCE</scope>
    <source>
        <strain evidence="1">SMH2532-1</strain>
    </source>
</reference>
<evidence type="ECO:0000313" key="2">
    <source>
        <dbReference type="Proteomes" id="UP001174936"/>
    </source>
</evidence>
<evidence type="ECO:0000313" key="1">
    <source>
        <dbReference type="EMBL" id="KAK0656966.1"/>
    </source>
</evidence>
<comment type="caution">
    <text evidence="1">The sequence shown here is derived from an EMBL/GenBank/DDBJ whole genome shotgun (WGS) entry which is preliminary data.</text>
</comment>
<dbReference type="InterPro" id="IPR017946">
    <property type="entry name" value="PLC-like_Pdiesterase_TIM-brl"/>
</dbReference>
<dbReference type="EMBL" id="JAULSV010000001">
    <property type="protein sequence ID" value="KAK0656966.1"/>
    <property type="molecule type" value="Genomic_DNA"/>
</dbReference>
<dbReference type="Proteomes" id="UP001174936">
    <property type="component" value="Unassembled WGS sequence"/>
</dbReference>